<evidence type="ECO:0000313" key="2">
    <source>
        <dbReference type="EMBL" id="KAF1966888.1"/>
    </source>
</evidence>
<dbReference type="Proteomes" id="UP000800036">
    <property type="component" value="Unassembled WGS sequence"/>
</dbReference>
<feature type="compositionally biased region" description="Low complexity" evidence="1">
    <location>
        <begin position="33"/>
        <end position="44"/>
    </location>
</feature>
<sequence length="197" mass="22377">MPIGIHDFDRHLKEKRWVGKHKGDRLDPKSKPIRSSKSSSQHSDNASKEEKLKDSSLKRIFKRQEAADDTAKEDLEDADNSGDQSNEGHSNDQEQGPTDPDKAKDETPEDDPLAGEKESLDKGSDPGSICRNKFNNTYRDPEQIAEWREVQLQAHNYHTKGEHEVKKNIRKEGSISGDEYLTENPLEPNRGNTPRHV</sequence>
<feature type="compositionally biased region" description="Basic and acidic residues" evidence="1">
    <location>
        <begin position="45"/>
        <end position="73"/>
    </location>
</feature>
<feature type="region of interest" description="Disordered" evidence="1">
    <location>
        <begin position="158"/>
        <end position="197"/>
    </location>
</feature>
<protein>
    <submittedName>
        <fullName evidence="2">Uncharacterized protein</fullName>
    </submittedName>
</protein>
<feature type="compositionally biased region" description="Basic and acidic residues" evidence="1">
    <location>
        <begin position="114"/>
        <end position="124"/>
    </location>
</feature>
<dbReference type="EMBL" id="ML976740">
    <property type="protein sequence ID" value="KAF1966888.1"/>
    <property type="molecule type" value="Genomic_DNA"/>
</dbReference>
<feature type="region of interest" description="Disordered" evidence="1">
    <location>
        <begin position="1"/>
        <end position="138"/>
    </location>
</feature>
<gene>
    <name evidence="2" type="ORF">BU23DRAFT_310675</name>
</gene>
<evidence type="ECO:0000256" key="1">
    <source>
        <dbReference type="SAM" id="MobiDB-lite"/>
    </source>
</evidence>
<organism evidence="2 3">
    <name type="scientific">Bimuria novae-zelandiae CBS 107.79</name>
    <dbReference type="NCBI Taxonomy" id="1447943"/>
    <lineage>
        <taxon>Eukaryota</taxon>
        <taxon>Fungi</taxon>
        <taxon>Dikarya</taxon>
        <taxon>Ascomycota</taxon>
        <taxon>Pezizomycotina</taxon>
        <taxon>Dothideomycetes</taxon>
        <taxon>Pleosporomycetidae</taxon>
        <taxon>Pleosporales</taxon>
        <taxon>Massarineae</taxon>
        <taxon>Didymosphaeriaceae</taxon>
        <taxon>Bimuria</taxon>
    </lineage>
</organism>
<feature type="compositionally biased region" description="Basic and acidic residues" evidence="1">
    <location>
        <begin position="1"/>
        <end position="17"/>
    </location>
</feature>
<dbReference type="AlphaFoldDB" id="A0A6A5UQC0"/>
<proteinExistence type="predicted"/>
<accession>A0A6A5UQC0</accession>
<feature type="compositionally biased region" description="Polar residues" evidence="1">
    <location>
        <begin position="81"/>
        <end position="96"/>
    </location>
</feature>
<feature type="compositionally biased region" description="Basic and acidic residues" evidence="1">
    <location>
        <begin position="159"/>
        <end position="173"/>
    </location>
</feature>
<name>A0A6A5UQC0_9PLEO</name>
<evidence type="ECO:0000313" key="3">
    <source>
        <dbReference type="Proteomes" id="UP000800036"/>
    </source>
</evidence>
<keyword evidence="3" id="KW-1185">Reference proteome</keyword>
<reference evidence="2" key="1">
    <citation type="journal article" date="2020" name="Stud. Mycol.">
        <title>101 Dothideomycetes genomes: a test case for predicting lifestyles and emergence of pathogens.</title>
        <authorList>
            <person name="Haridas S."/>
            <person name="Albert R."/>
            <person name="Binder M."/>
            <person name="Bloem J."/>
            <person name="Labutti K."/>
            <person name="Salamov A."/>
            <person name="Andreopoulos B."/>
            <person name="Baker S."/>
            <person name="Barry K."/>
            <person name="Bills G."/>
            <person name="Bluhm B."/>
            <person name="Cannon C."/>
            <person name="Castanera R."/>
            <person name="Culley D."/>
            <person name="Daum C."/>
            <person name="Ezra D."/>
            <person name="Gonzalez J."/>
            <person name="Henrissat B."/>
            <person name="Kuo A."/>
            <person name="Liang C."/>
            <person name="Lipzen A."/>
            <person name="Lutzoni F."/>
            <person name="Magnuson J."/>
            <person name="Mondo S."/>
            <person name="Nolan M."/>
            <person name="Ohm R."/>
            <person name="Pangilinan J."/>
            <person name="Park H.-J."/>
            <person name="Ramirez L."/>
            <person name="Alfaro M."/>
            <person name="Sun H."/>
            <person name="Tritt A."/>
            <person name="Yoshinaga Y."/>
            <person name="Zwiers L.-H."/>
            <person name="Turgeon B."/>
            <person name="Goodwin S."/>
            <person name="Spatafora J."/>
            <person name="Crous P."/>
            <person name="Grigoriev I."/>
        </authorList>
    </citation>
    <scope>NUCLEOTIDE SEQUENCE</scope>
    <source>
        <strain evidence="2">CBS 107.79</strain>
    </source>
</reference>